<accession>A0AAV2G3V1</accession>
<dbReference type="Pfam" id="PF14244">
    <property type="entry name" value="Retrotran_gag_3"/>
    <property type="match status" value="1"/>
</dbReference>
<organism evidence="4 5">
    <name type="scientific">Linum trigynum</name>
    <dbReference type="NCBI Taxonomy" id="586398"/>
    <lineage>
        <taxon>Eukaryota</taxon>
        <taxon>Viridiplantae</taxon>
        <taxon>Streptophyta</taxon>
        <taxon>Embryophyta</taxon>
        <taxon>Tracheophyta</taxon>
        <taxon>Spermatophyta</taxon>
        <taxon>Magnoliopsida</taxon>
        <taxon>eudicotyledons</taxon>
        <taxon>Gunneridae</taxon>
        <taxon>Pentapetalae</taxon>
        <taxon>rosids</taxon>
        <taxon>fabids</taxon>
        <taxon>Malpighiales</taxon>
        <taxon>Linaceae</taxon>
        <taxon>Linum</taxon>
    </lineage>
</organism>
<dbReference type="EMBL" id="OZ034821">
    <property type="protein sequence ID" value="CAL1405319.1"/>
    <property type="molecule type" value="Genomic_DNA"/>
</dbReference>
<protein>
    <recommendedName>
        <fullName evidence="3">Retrotransposon Copia-like N-terminal domain-containing protein</fullName>
    </recommendedName>
</protein>
<reference evidence="4 5" key="1">
    <citation type="submission" date="2024-04" db="EMBL/GenBank/DDBJ databases">
        <authorList>
            <person name="Fracassetti M."/>
        </authorList>
    </citation>
    <scope>NUCLEOTIDE SEQUENCE [LARGE SCALE GENOMIC DNA]</scope>
</reference>
<feature type="domain" description="Retrotransposon Copia-like N-terminal" evidence="3">
    <location>
        <begin position="63"/>
        <end position="108"/>
    </location>
</feature>
<sequence length="405" mass="44817">MLTIGSAVVLVSALRKVLSCSTHKHRPISTLAVMGLGDGDKEKGTMSDVAKDGPDPSSPYYLHPSDQPGQVFVGELLTELNYGEWASDMRQALLAKNKLAFVTGKLTKDAEGWQSDAWERCNAMVMGWLKNSMLREVRLSVRYAETAQQIWSDLKERFGMGSMARLYQLRRSIALHQQEKVSVSGFYTKLRSLWDEIQSTAPIPKCTCGHCTCGIEKQMRDAEDSNRLFDFLIGLDDVFTTVRSQVLSMRPTPTLGEAFQMVSNDEQQRLITSNRRPQVEAAALQTQRDPAPTDKGESHPCTPEGRPFCTHCQKAGHFKDRCYEIIGWPSETTSTRDQASGRGGRGRSGAPQAAQVDMNEVSIPGLSAAQIELLKTFLKAETKTTADPMVNMAGVCDRFAKVSKD</sequence>
<dbReference type="InterPro" id="IPR029472">
    <property type="entry name" value="Copia-like_N"/>
</dbReference>
<name>A0AAV2G3V1_9ROSI</name>
<evidence type="ECO:0000256" key="1">
    <source>
        <dbReference type="SAM" id="MobiDB-lite"/>
    </source>
</evidence>
<keyword evidence="2" id="KW-0732">Signal</keyword>
<dbReference type="PANTHER" id="PTHR37610">
    <property type="entry name" value="CCHC-TYPE DOMAIN-CONTAINING PROTEIN"/>
    <property type="match status" value="1"/>
</dbReference>
<evidence type="ECO:0000313" key="5">
    <source>
        <dbReference type="Proteomes" id="UP001497516"/>
    </source>
</evidence>
<evidence type="ECO:0000256" key="2">
    <source>
        <dbReference type="SAM" id="SignalP"/>
    </source>
</evidence>
<dbReference type="Proteomes" id="UP001497516">
    <property type="component" value="Chromosome 8"/>
</dbReference>
<dbReference type="PANTHER" id="PTHR37610:SF97">
    <property type="entry name" value="RETROTRANSPOSON GAG DOMAIN-CONTAINING PROTEIN"/>
    <property type="match status" value="1"/>
</dbReference>
<evidence type="ECO:0000259" key="3">
    <source>
        <dbReference type="Pfam" id="PF14244"/>
    </source>
</evidence>
<gene>
    <name evidence="4" type="ORF">LTRI10_LOCUS45113</name>
</gene>
<dbReference type="AlphaFoldDB" id="A0AAV2G3V1"/>
<proteinExistence type="predicted"/>
<feature type="region of interest" description="Disordered" evidence="1">
    <location>
        <begin position="332"/>
        <end position="354"/>
    </location>
</feature>
<feature type="signal peptide" evidence="2">
    <location>
        <begin position="1"/>
        <end position="19"/>
    </location>
</feature>
<feature type="region of interest" description="Disordered" evidence="1">
    <location>
        <begin position="273"/>
        <end position="301"/>
    </location>
</feature>
<feature type="chain" id="PRO_5043427269" description="Retrotransposon Copia-like N-terminal domain-containing protein" evidence="2">
    <location>
        <begin position="20"/>
        <end position="405"/>
    </location>
</feature>
<evidence type="ECO:0000313" key="4">
    <source>
        <dbReference type="EMBL" id="CAL1405319.1"/>
    </source>
</evidence>
<keyword evidence="5" id="KW-1185">Reference proteome</keyword>